<dbReference type="RefSeq" id="XP_041561465.1">
    <property type="nucleotide sequence ID" value="XM_041695767.1"/>
</dbReference>
<reference evidence="7" key="1">
    <citation type="submission" date="2021-01" db="EMBL/GenBank/DDBJ databases">
        <authorList>
            <consortium name="Aspergillus puulaauensis MK2 genome sequencing consortium"/>
            <person name="Kazuki M."/>
            <person name="Futagami T."/>
        </authorList>
    </citation>
    <scope>NUCLEOTIDE SEQUENCE</scope>
    <source>
        <strain evidence="7">MK2</strain>
    </source>
</reference>
<dbReference type="Pfam" id="PF00172">
    <property type="entry name" value="Zn_clus"/>
    <property type="match status" value="1"/>
</dbReference>
<gene>
    <name evidence="7" type="ORF">APUU_70849S</name>
</gene>
<sequence length="399" mass="44735">MQFSVVVDMGRRQHKKSRAGCIECKRRHVKCDEKRPICSHCISSERLCEYAPVRFQDMQPASTSRKRTRSIESPVSGSSVDSSPLTQLDPPVNMLHAELFYHLSTETLPSLSMDGSSMSILPTEVINYGLAAPYLLNELMALAALHLAILRESQRDFYRHHSTELQNHALRIFHGTEIDASGKPSVPAFLFSSILGLHLLCDTLVFRDQDFQSFLDRFVHYLRIHRGVRTVIGGNWSQLKQTPGLKSVLAEGEASLQMQNNDTEAAAVCRGLLARIRAAKLGPAITATYEQAIEALQQSMNAGQGGAPTDTRHVVAWSVMISVEFADMLVHRRPEALVILAHYAVLLHSCRDMWMFCDGGRFLIEPIDQYLGPEWAEWLEWPRHVLKESTSGRLATGTE</sequence>
<dbReference type="KEGG" id="apuu:APUU_70849S"/>
<dbReference type="GO" id="GO:0008270">
    <property type="term" value="F:zinc ion binding"/>
    <property type="evidence" value="ECO:0007669"/>
    <property type="project" value="InterPro"/>
</dbReference>
<keyword evidence="8" id="KW-1185">Reference proteome</keyword>
<evidence type="ECO:0000256" key="2">
    <source>
        <dbReference type="ARBA" id="ARBA00023125"/>
    </source>
</evidence>
<evidence type="ECO:0000256" key="1">
    <source>
        <dbReference type="ARBA" id="ARBA00023015"/>
    </source>
</evidence>
<evidence type="ECO:0000259" key="6">
    <source>
        <dbReference type="PROSITE" id="PS50048"/>
    </source>
</evidence>
<accession>A0A7R7XZ38</accession>
<dbReference type="Proteomes" id="UP000654913">
    <property type="component" value="Chromosome 7"/>
</dbReference>
<evidence type="ECO:0000313" key="8">
    <source>
        <dbReference type="Proteomes" id="UP000654913"/>
    </source>
</evidence>
<reference evidence="7" key="2">
    <citation type="submission" date="2021-02" db="EMBL/GenBank/DDBJ databases">
        <title>Aspergillus puulaauensis MK2 genome sequence.</title>
        <authorList>
            <person name="Futagami T."/>
            <person name="Mori K."/>
            <person name="Kadooka C."/>
            <person name="Tanaka T."/>
        </authorList>
    </citation>
    <scope>NUCLEOTIDE SEQUENCE</scope>
    <source>
        <strain evidence="7">MK2</strain>
    </source>
</reference>
<proteinExistence type="predicted"/>
<dbReference type="AlphaFoldDB" id="A0A7R7XZ38"/>
<keyword evidence="1" id="KW-0805">Transcription regulation</keyword>
<dbReference type="SUPFAM" id="SSF57701">
    <property type="entry name" value="Zn2/Cys6 DNA-binding domain"/>
    <property type="match status" value="1"/>
</dbReference>
<dbReference type="SMART" id="SM00066">
    <property type="entry name" value="GAL4"/>
    <property type="match status" value="1"/>
</dbReference>
<feature type="domain" description="Zn(2)-C6 fungal-type" evidence="6">
    <location>
        <begin position="20"/>
        <end position="50"/>
    </location>
</feature>
<evidence type="ECO:0000256" key="3">
    <source>
        <dbReference type="ARBA" id="ARBA00023163"/>
    </source>
</evidence>
<keyword evidence="3" id="KW-0804">Transcription</keyword>
<evidence type="ECO:0000256" key="4">
    <source>
        <dbReference type="ARBA" id="ARBA00023242"/>
    </source>
</evidence>
<organism evidence="7 8">
    <name type="scientific">Aspergillus puulaauensis</name>
    <dbReference type="NCBI Taxonomy" id="1220207"/>
    <lineage>
        <taxon>Eukaryota</taxon>
        <taxon>Fungi</taxon>
        <taxon>Dikarya</taxon>
        <taxon>Ascomycota</taxon>
        <taxon>Pezizomycotina</taxon>
        <taxon>Eurotiomycetes</taxon>
        <taxon>Eurotiomycetidae</taxon>
        <taxon>Eurotiales</taxon>
        <taxon>Aspergillaceae</taxon>
        <taxon>Aspergillus</taxon>
    </lineage>
</organism>
<dbReference type="PANTHER" id="PTHR47784">
    <property type="entry name" value="STEROL UPTAKE CONTROL PROTEIN 2"/>
    <property type="match status" value="1"/>
</dbReference>
<protein>
    <recommendedName>
        <fullName evidence="6">Zn(2)-C6 fungal-type domain-containing protein</fullName>
    </recommendedName>
</protein>
<dbReference type="PROSITE" id="PS50048">
    <property type="entry name" value="ZN2_CY6_FUNGAL_2"/>
    <property type="match status" value="1"/>
</dbReference>
<dbReference type="InterPro" id="IPR053157">
    <property type="entry name" value="Sterol_Uptake_Regulator"/>
</dbReference>
<name>A0A7R7XZ38_9EURO</name>
<feature type="compositionally biased region" description="Low complexity" evidence="5">
    <location>
        <begin position="71"/>
        <end position="84"/>
    </location>
</feature>
<dbReference type="InterPro" id="IPR036864">
    <property type="entry name" value="Zn2-C6_fun-type_DNA-bd_sf"/>
</dbReference>
<dbReference type="PROSITE" id="PS00463">
    <property type="entry name" value="ZN2_CY6_FUNGAL_1"/>
    <property type="match status" value="1"/>
</dbReference>
<dbReference type="GO" id="GO:0001228">
    <property type="term" value="F:DNA-binding transcription activator activity, RNA polymerase II-specific"/>
    <property type="evidence" value="ECO:0007669"/>
    <property type="project" value="TreeGrafter"/>
</dbReference>
<feature type="region of interest" description="Disordered" evidence="5">
    <location>
        <begin position="59"/>
        <end position="87"/>
    </location>
</feature>
<dbReference type="Gene3D" id="4.10.240.10">
    <property type="entry name" value="Zn(2)-C6 fungal-type DNA-binding domain"/>
    <property type="match status" value="1"/>
</dbReference>
<keyword evidence="2" id="KW-0238">DNA-binding</keyword>
<dbReference type="GeneID" id="64979276"/>
<dbReference type="OrthoDB" id="4937900at2759"/>
<dbReference type="EMBL" id="AP024449">
    <property type="protein sequence ID" value="BCS29279.1"/>
    <property type="molecule type" value="Genomic_DNA"/>
</dbReference>
<dbReference type="InterPro" id="IPR001138">
    <property type="entry name" value="Zn2Cys6_DnaBD"/>
</dbReference>
<keyword evidence="4" id="KW-0539">Nucleus</keyword>
<dbReference type="CDD" id="cd00067">
    <property type="entry name" value="GAL4"/>
    <property type="match status" value="1"/>
</dbReference>
<evidence type="ECO:0000313" key="7">
    <source>
        <dbReference type="EMBL" id="BCS29279.1"/>
    </source>
</evidence>
<dbReference type="PANTHER" id="PTHR47784:SF4">
    <property type="entry name" value="ZN(II)2CYS6 TRANSCRIPTION FACTOR (EUROFUNG)"/>
    <property type="match status" value="1"/>
</dbReference>
<dbReference type="GO" id="GO:0003677">
    <property type="term" value="F:DNA binding"/>
    <property type="evidence" value="ECO:0007669"/>
    <property type="project" value="UniProtKB-KW"/>
</dbReference>
<evidence type="ECO:0000256" key="5">
    <source>
        <dbReference type="SAM" id="MobiDB-lite"/>
    </source>
</evidence>